<name>A0ABR3QPW9_9PLEO</name>
<gene>
    <name evidence="1" type="ORF">SLS59_008967</name>
</gene>
<organism evidence="1 2">
    <name type="scientific">Nothophoma quercina</name>
    <dbReference type="NCBI Taxonomy" id="749835"/>
    <lineage>
        <taxon>Eukaryota</taxon>
        <taxon>Fungi</taxon>
        <taxon>Dikarya</taxon>
        <taxon>Ascomycota</taxon>
        <taxon>Pezizomycotina</taxon>
        <taxon>Dothideomycetes</taxon>
        <taxon>Pleosporomycetidae</taxon>
        <taxon>Pleosporales</taxon>
        <taxon>Pleosporineae</taxon>
        <taxon>Didymellaceae</taxon>
        <taxon>Nothophoma</taxon>
    </lineage>
</organism>
<dbReference type="EMBL" id="JAKIXB020000037">
    <property type="protein sequence ID" value="KAL1594133.1"/>
    <property type="molecule type" value="Genomic_DNA"/>
</dbReference>
<accession>A0ABR3QPW9</accession>
<evidence type="ECO:0000313" key="2">
    <source>
        <dbReference type="Proteomes" id="UP001521222"/>
    </source>
</evidence>
<evidence type="ECO:0000313" key="1">
    <source>
        <dbReference type="EMBL" id="KAL1594133.1"/>
    </source>
</evidence>
<dbReference type="Proteomes" id="UP001521222">
    <property type="component" value="Unassembled WGS sequence"/>
</dbReference>
<sequence>MEESDLADPKRQGQIEDYTTAPHFSTFRMTLSTPFQRLTSDAALLRIAHSIHLFITDLADWYSTGRTPDQLDPFDLQKHASLLIYRLFDWYQTGEESELIGGLGRNATDKSICLAHLILMVVATEPHVQSFGSRLSKIVVKLRKALQRTSLSTWAMSPDLFLWILTMGALGAKGLPCSQRSCASEFAFFVQYAHLAFSPNEQAGYTTSHDLLRQIQRCPWISSVFDARVRRLWAQMGLCVPDAVDMYESSSEEEEGLVDDEHAVGQSTTARFFPAMKAGGMKMSPR</sequence>
<protein>
    <submittedName>
        <fullName evidence="1">Uncharacterized protein</fullName>
    </submittedName>
</protein>
<dbReference type="PANTHER" id="PTHR37540:SF5">
    <property type="entry name" value="TRANSCRIPTION FACTOR DOMAIN-CONTAINING PROTEIN"/>
    <property type="match status" value="1"/>
</dbReference>
<keyword evidence="2" id="KW-1185">Reference proteome</keyword>
<dbReference type="PANTHER" id="PTHR37540">
    <property type="entry name" value="TRANSCRIPTION FACTOR (ACR-2), PUTATIVE-RELATED-RELATED"/>
    <property type="match status" value="1"/>
</dbReference>
<proteinExistence type="predicted"/>
<reference evidence="1 2" key="1">
    <citation type="submission" date="2024-02" db="EMBL/GenBank/DDBJ databases">
        <title>De novo assembly and annotation of 12 fungi associated with fruit tree decline syndrome in Ontario, Canada.</title>
        <authorList>
            <person name="Sulman M."/>
            <person name="Ellouze W."/>
            <person name="Ilyukhin E."/>
        </authorList>
    </citation>
    <scope>NUCLEOTIDE SEQUENCE [LARGE SCALE GENOMIC DNA]</scope>
    <source>
        <strain evidence="1 2">M97-236</strain>
    </source>
</reference>
<comment type="caution">
    <text evidence="1">The sequence shown here is derived from an EMBL/GenBank/DDBJ whole genome shotgun (WGS) entry which is preliminary data.</text>
</comment>